<gene>
    <name evidence="1" type="ORF">JI749_00825</name>
</gene>
<dbReference type="SUPFAM" id="SSF53756">
    <property type="entry name" value="UDP-Glycosyltransferase/glycogen phosphorylase"/>
    <property type="match status" value="1"/>
</dbReference>
<evidence type="ECO:0000313" key="1">
    <source>
        <dbReference type="EMBL" id="QQR36221.1"/>
    </source>
</evidence>
<proteinExistence type="predicted"/>
<accession>A0ABX7C2I1</accession>
<dbReference type="Proteomes" id="UP000595460">
    <property type="component" value="Chromosome"/>
</dbReference>
<dbReference type="RefSeq" id="WP_201657383.1">
    <property type="nucleotide sequence ID" value="NZ_CP068047.1"/>
</dbReference>
<sequence>MKKRILYIVYEQGNFQLGRLLAEQGRATGEFDVVLWSPYALPAGRQFKEEALLAHSVYVEEYTLDGGLADIHGTLSSWLSGKPERLPVSESGLGWRWSAWKAQRSARDMLGKVDEMERQAILRSADRNLRRIAFCEDWLVRLGVDAVVFPEDNVERDSFAWLAAARRRAIRTVVSTYGALSPTEAENAYKHSGSHAVAEPYLALFRRYLPKWLAEDPDYAITRLPWREVLGRELIGETPFNPWLVNTGRSDVIALESRAMEESYLALGFKPESLKAAGHPLHDKLAAGRDRKTERRTILAERHGLDPNKPLLVSAVPPDQFSTRSSEFASFADLAAAFYRVPANTVDVNVVVSPHPSLSETQIAAMEAAGAHVERTSVAELLPLADLYLASVSSTIKWALALGIPVIDFDCYRYGYGDYRDLQQVLSVSSMAELQEALALWQDPGARERLTVAARDGASLWGIIDGSAMERLVALCLN</sequence>
<reference evidence="1 2" key="1">
    <citation type="submission" date="2021-01" db="EMBL/GenBank/DDBJ databases">
        <title>Genome seq and assembly of Devosia sp. G19.</title>
        <authorList>
            <person name="Chhetri G."/>
        </authorList>
    </citation>
    <scope>NUCLEOTIDE SEQUENCE [LARGE SCALE GENOMIC DNA]</scope>
    <source>
        <strain evidence="1 2">G19</strain>
    </source>
</reference>
<protein>
    <submittedName>
        <fullName evidence="1">Uncharacterized protein</fullName>
    </submittedName>
</protein>
<organism evidence="1 2">
    <name type="scientific">Devosia oryziradicis</name>
    <dbReference type="NCBI Taxonomy" id="2801335"/>
    <lineage>
        <taxon>Bacteria</taxon>
        <taxon>Pseudomonadati</taxon>
        <taxon>Pseudomonadota</taxon>
        <taxon>Alphaproteobacteria</taxon>
        <taxon>Hyphomicrobiales</taxon>
        <taxon>Devosiaceae</taxon>
        <taxon>Devosia</taxon>
    </lineage>
</organism>
<name>A0ABX7C2I1_9HYPH</name>
<keyword evidence="2" id="KW-1185">Reference proteome</keyword>
<evidence type="ECO:0000313" key="2">
    <source>
        <dbReference type="Proteomes" id="UP000595460"/>
    </source>
</evidence>
<dbReference type="EMBL" id="CP068047">
    <property type="protein sequence ID" value="QQR36221.1"/>
    <property type="molecule type" value="Genomic_DNA"/>
</dbReference>